<feature type="region of interest" description="Disordered" evidence="8">
    <location>
        <begin position="1"/>
        <end position="150"/>
    </location>
</feature>
<protein>
    <recommendedName>
        <fullName evidence="5">Histone H2A.Z-specific chaperone CHZ1</fullName>
    </recommendedName>
    <alternativeName>
        <fullName evidence="4">Histone H2A.Z-specific chaperone chz1</fullName>
    </alternativeName>
</protein>
<proteinExistence type="inferred from homology"/>
<keyword evidence="7" id="KW-0539">Nucleus</keyword>
<gene>
    <name evidence="10" type="ORF">KL933_003280</name>
</gene>
<evidence type="ECO:0000256" key="2">
    <source>
        <dbReference type="ARBA" id="ARBA00004123"/>
    </source>
</evidence>
<evidence type="ECO:0000313" key="11">
    <source>
        <dbReference type="Proteomes" id="UP000738402"/>
    </source>
</evidence>
<dbReference type="EMBL" id="JAHLUH010000009">
    <property type="protein sequence ID" value="KAG7726349.1"/>
    <property type="molecule type" value="Genomic_DNA"/>
</dbReference>
<comment type="caution">
    <text evidence="10">The sequence shown here is derived from an EMBL/GenBank/DDBJ whole genome shotgun (WGS) entry which is preliminary data.</text>
</comment>
<feature type="compositionally biased region" description="Basic and acidic residues" evidence="8">
    <location>
        <begin position="16"/>
        <end position="49"/>
    </location>
</feature>
<accession>A0AAN6D3U2</accession>
<feature type="compositionally biased region" description="Acidic residues" evidence="8">
    <location>
        <begin position="70"/>
        <end position="96"/>
    </location>
</feature>
<evidence type="ECO:0000256" key="1">
    <source>
        <dbReference type="ARBA" id="ARBA00002212"/>
    </source>
</evidence>
<comment type="subcellular location">
    <subcellularLocation>
        <location evidence="2">Nucleus</location>
    </subcellularLocation>
</comment>
<evidence type="ECO:0000259" key="9">
    <source>
        <dbReference type="SMART" id="SM01082"/>
    </source>
</evidence>
<reference evidence="10" key="1">
    <citation type="journal article" date="2021" name="G3 (Bethesda)">
        <title>Genomic diversity, chromosomal rearrangements, and interspecies hybridization in the ogataea polymorpha species complex.</title>
        <authorList>
            <person name="Hanson S.J."/>
            <person name="Cinneide E.O."/>
            <person name="Salzberg L.I."/>
            <person name="Wolfe K.H."/>
            <person name="McGowan J."/>
            <person name="Fitzpatrick D.A."/>
            <person name="Matlin K."/>
        </authorList>
    </citation>
    <scope>NUCLEOTIDE SEQUENCE</scope>
    <source>
        <strain evidence="10">83-405-1</strain>
    </source>
</reference>
<dbReference type="Proteomes" id="UP000738402">
    <property type="component" value="Unassembled WGS sequence"/>
</dbReference>
<comment type="similarity">
    <text evidence="3">Belongs to the CHZ1 family.</text>
</comment>
<feature type="domain" description="Histone chaperone" evidence="9">
    <location>
        <begin position="88"/>
        <end position="125"/>
    </location>
</feature>
<feature type="compositionally biased region" description="Acidic residues" evidence="8">
    <location>
        <begin position="132"/>
        <end position="141"/>
    </location>
</feature>
<comment type="function">
    <text evidence="1">Forms a chaperone-bound H2A.Z-H2B complex that acts as a source for SWR1 complex-dependent H2A to H2A.Z histone replacement in chromatin.</text>
</comment>
<evidence type="ECO:0000256" key="8">
    <source>
        <dbReference type="SAM" id="MobiDB-lite"/>
    </source>
</evidence>
<sequence>MSEQLQEVKPAPQEQVEVKGETDKKEESFEIESKPGDPAKRKNEDESQEKKKKRKHSRRKYDDVPPADDKDSDEEEEDVDDDNLVVEEEEEDDLQEIDTANIITTGRRTRGRVVDYSKVNEQLSKEESTSLNDDDGEEDGDFKEPEAKDQ</sequence>
<evidence type="ECO:0000256" key="6">
    <source>
        <dbReference type="ARBA" id="ARBA00023186"/>
    </source>
</evidence>
<evidence type="ECO:0000256" key="4">
    <source>
        <dbReference type="ARBA" id="ARBA00018732"/>
    </source>
</evidence>
<name>A0AAN6D3U2_9ASCO</name>
<keyword evidence="6" id="KW-0143">Chaperone</keyword>
<dbReference type="SMART" id="SM01082">
    <property type="entry name" value="CHZ"/>
    <property type="match status" value="1"/>
</dbReference>
<dbReference type="GO" id="GO:0005634">
    <property type="term" value="C:nucleus"/>
    <property type="evidence" value="ECO:0007669"/>
    <property type="project" value="UniProtKB-SubCell"/>
</dbReference>
<feature type="compositionally biased region" description="Basic and acidic residues" evidence="8">
    <location>
        <begin position="60"/>
        <end position="69"/>
    </location>
</feature>
<evidence type="ECO:0000313" key="10">
    <source>
        <dbReference type="EMBL" id="KAG7726349.1"/>
    </source>
</evidence>
<evidence type="ECO:0000256" key="7">
    <source>
        <dbReference type="ARBA" id="ARBA00023242"/>
    </source>
</evidence>
<feature type="compositionally biased region" description="Basic residues" evidence="8">
    <location>
        <begin position="50"/>
        <end position="59"/>
    </location>
</feature>
<organism evidence="10 11">
    <name type="scientific">Ogataea haglerorum</name>
    <dbReference type="NCBI Taxonomy" id="1937702"/>
    <lineage>
        <taxon>Eukaryota</taxon>
        <taxon>Fungi</taxon>
        <taxon>Dikarya</taxon>
        <taxon>Ascomycota</taxon>
        <taxon>Saccharomycotina</taxon>
        <taxon>Pichiomycetes</taxon>
        <taxon>Pichiales</taxon>
        <taxon>Pichiaceae</taxon>
        <taxon>Ogataea</taxon>
    </lineage>
</organism>
<dbReference type="InterPro" id="IPR019098">
    <property type="entry name" value="Histone_chaperone_domain_CHZ"/>
</dbReference>
<evidence type="ECO:0000256" key="3">
    <source>
        <dbReference type="ARBA" id="ARBA00008057"/>
    </source>
</evidence>
<evidence type="ECO:0000256" key="5">
    <source>
        <dbReference type="ARBA" id="ARBA00019831"/>
    </source>
</evidence>
<dbReference type="Pfam" id="PF09649">
    <property type="entry name" value="CHZ"/>
    <property type="match status" value="1"/>
</dbReference>
<dbReference type="AlphaFoldDB" id="A0AAN6D3U2"/>